<evidence type="ECO:0000256" key="8">
    <source>
        <dbReference type="ARBA" id="ARBA00022679"/>
    </source>
</evidence>
<comment type="pathway">
    <text evidence="11">Bacterial outer membrane biogenesis; LPS lipid A biosynthesis.</text>
</comment>
<keyword evidence="5 11" id="KW-0444">Lipid biosynthesis</keyword>
<organism evidence="12 13">
    <name type="scientific">Pseudomonas fluorescens</name>
    <dbReference type="NCBI Taxonomy" id="294"/>
    <lineage>
        <taxon>Bacteria</taxon>
        <taxon>Pseudomonadati</taxon>
        <taxon>Pseudomonadota</taxon>
        <taxon>Gammaproteobacteria</taxon>
        <taxon>Pseudomonadales</taxon>
        <taxon>Pseudomonadaceae</taxon>
        <taxon>Pseudomonas</taxon>
    </lineage>
</organism>
<dbReference type="EMBL" id="NVXX01000010">
    <property type="protein sequence ID" value="PKH23292.1"/>
    <property type="molecule type" value="Genomic_DNA"/>
</dbReference>
<comment type="caution">
    <text evidence="12">The sequence shown here is derived from an EMBL/GenBank/DDBJ whole genome shotgun (WGS) entry which is preliminary data.</text>
</comment>
<dbReference type="Proteomes" id="UP000233564">
    <property type="component" value="Unassembled WGS sequence"/>
</dbReference>
<dbReference type="UniPathway" id="UPA00973"/>
<dbReference type="GO" id="GO:0016020">
    <property type="term" value="C:membrane"/>
    <property type="evidence" value="ECO:0007669"/>
    <property type="project" value="GOC"/>
</dbReference>
<dbReference type="AlphaFoldDB" id="A0A2N1EA52"/>
<dbReference type="GO" id="GO:0008915">
    <property type="term" value="F:lipid-A-disaccharide synthase activity"/>
    <property type="evidence" value="ECO:0007669"/>
    <property type="project" value="UniProtKB-UniRule"/>
</dbReference>
<dbReference type="HAMAP" id="MF_00392">
    <property type="entry name" value="LpxB"/>
    <property type="match status" value="1"/>
</dbReference>
<evidence type="ECO:0000256" key="7">
    <source>
        <dbReference type="ARBA" id="ARBA00022676"/>
    </source>
</evidence>
<dbReference type="GO" id="GO:0009245">
    <property type="term" value="P:lipid A biosynthetic process"/>
    <property type="evidence" value="ECO:0007669"/>
    <property type="project" value="UniProtKB-UniRule"/>
</dbReference>
<comment type="catalytic activity">
    <reaction evidence="10 11">
        <text>a lipid X + a UDP-2-N,3-O-bis[(3R)-3-hydroxyacyl]-alpha-D-glucosamine = a lipid A disaccharide + UDP + H(+)</text>
        <dbReference type="Rhea" id="RHEA:67828"/>
        <dbReference type="ChEBI" id="CHEBI:15378"/>
        <dbReference type="ChEBI" id="CHEBI:58223"/>
        <dbReference type="ChEBI" id="CHEBI:137748"/>
        <dbReference type="ChEBI" id="CHEBI:176338"/>
        <dbReference type="ChEBI" id="CHEBI:176343"/>
        <dbReference type="EC" id="2.4.1.182"/>
    </reaction>
</comment>
<evidence type="ECO:0000256" key="11">
    <source>
        <dbReference type="HAMAP-Rule" id="MF_00392"/>
    </source>
</evidence>
<dbReference type="Gene3D" id="3.40.50.2000">
    <property type="entry name" value="Glycogen Phosphorylase B"/>
    <property type="match status" value="1"/>
</dbReference>
<comment type="function">
    <text evidence="1 11">Condensation of UDP-2,3-diacylglucosamine and 2,3-diacylglucosamine-1-phosphate to form lipid A disaccharide, a precursor of lipid A, a phosphorylated glycolipid that anchors the lipopolysaccharide to the outer membrane of the cell.</text>
</comment>
<gene>
    <name evidence="11" type="primary">lpxB</name>
    <name evidence="12" type="ORF">CIB54_07555</name>
</gene>
<evidence type="ECO:0000256" key="1">
    <source>
        <dbReference type="ARBA" id="ARBA00002056"/>
    </source>
</evidence>
<reference evidence="12 13" key="1">
    <citation type="submission" date="2017-08" db="EMBL/GenBank/DDBJ databases">
        <authorList>
            <person name="de Groot N.N."/>
        </authorList>
    </citation>
    <scope>NUCLEOTIDE SEQUENCE [LARGE SCALE GENOMIC DNA]</scope>
    <source>
        <strain evidence="12 13">PfR 37</strain>
    </source>
</reference>
<keyword evidence="7 11" id="KW-0328">Glycosyltransferase</keyword>
<keyword evidence="9 11" id="KW-0443">Lipid metabolism</keyword>
<dbReference type="Pfam" id="PF02684">
    <property type="entry name" value="LpxB"/>
    <property type="match status" value="1"/>
</dbReference>
<dbReference type="SUPFAM" id="SSF53756">
    <property type="entry name" value="UDP-Glycosyltransferase/glycogen phosphorylase"/>
    <property type="match status" value="1"/>
</dbReference>
<evidence type="ECO:0000256" key="3">
    <source>
        <dbReference type="ARBA" id="ARBA00012687"/>
    </source>
</evidence>
<keyword evidence="8 11" id="KW-0808">Transferase</keyword>
<dbReference type="PANTHER" id="PTHR30372:SF4">
    <property type="entry name" value="LIPID-A-DISACCHARIDE SYNTHASE, MITOCHONDRIAL-RELATED"/>
    <property type="match status" value="1"/>
</dbReference>
<evidence type="ECO:0000256" key="6">
    <source>
        <dbReference type="ARBA" id="ARBA00022556"/>
    </source>
</evidence>
<evidence type="ECO:0000256" key="4">
    <source>
        <dbReference type="ARBA" id="ARBA00020902"/>
    </source>
</evidence>
<dbReference type="NCBIfam" id="TIGR00215">
    <property type="entry name" value="lpxB"/>
    <property type="match status" value="1"/>
</dbReference>
<evidence type="ECO:0000313" key="12">
    <source>
        <dbReference type="EMBL" id="PKH23292.1"/>
    </source>
</evidence>
<evidence type="ECO:0000256" key="10">
    <source>
        <dbReference type="ARBA" id="ARBA00048975"/>
    </source>
</evidence>
<dbReference type="InterPro" id="IPR003835">
    <property type="entry name" value="Glyco_trans_19"/>
</dbReference>
<evidence type="ECO:0000256" key="9">
    <source>
        <dbReference type="ARBA" id="ARBA00023098"/>
    </source>
</evidence>
<dbReference type="RefSeq" id="WP_101219353.1">
    <property type="nucleotide sequence ID" value="NZ_KZ477990.1"/>
</dbReference>
<keyword evidence="6 11" id="KW-0441">Lipid A biosynthesis</keyword>
<dbReference type="PANTHER" id="PTHR30372">
    <property type="entry name" value="LIPID-A-DISACCHARIDE SYNTHASE"/>
    <property type="match status" value="1"/>
</dbReference>
<sequence length="379" mass="41571">MAKLRIALVAGEASGDILGAGLMRALKVRHPAIEFIGVGGPLMQAEGLTSYFPMERLSVMGLVEVLGRLRELLARRKLLIKTLIDERPDVFIGIDAPDFTLNIELKLRQAGIKTVHYVSPSVWAWRQKRVLKIREGCDLMLTLLPFEARFYEEQGVPVRFVGHTLADAIPLHADRDAARTELGLAAGPLVALMPGSRGGEVGRLGSLFFDAAERLQTLKPGVRFVLPCASPQRRAQIETLLEGRNLPLTLLDGQSHLALAACDAVLIASGTATLEALLYKRPMVVAYRLAPLTFWILKRMVKSPYISLPNLLAQRLLVPELLQDDAKPEALAQTLLPLIDGGEEQTRGFDAIHRTLRRDASNQAADAVLNLIGQKQEAL</sequence>
<dbReference type="EC" id="2.4.1.182" evidence="3 11"/>
<accession>A0A2N1EA52</accession>
<comment type="similarity">
    <text evidence="2 11">Belongs to the LpxB family.</text>
</comment>
<proteinExistence type="inferred from homology"/>
<protein>
    <recommendedName>
        <fullName evidence="4 11">Lipid-A-disaccharide synthase</fullName>
        <ecNumber evidence="3 11">2.4.1.182</ecNumber>
    </recommendedName>
</protein>
<name>A0A2N1EA52_PSEFL</name>
<evidence type="ECO:0000256" key="2">
    <source>
        <dbReference type="ARBA" id="ARBA00007868"/>
    </source>
</evidence>
<evidence type="ECO:0000313" key="13">
    <source>
        <dbReference type="Proteomes" id="UP000233564"/>
    </source>
</evidence>
<evidence type="ECO:0000256" key="5">
    <source>
        <dbReference type="ARBA" id="ARBA00022516"/>
    </source>
</evidence>
<dbReference type="GO" id="GO:0005543">
    <property type="term" value="F:phospholipid binding"/>
    <property type="evidence" value="ECO:0007669"/>
    <property type="project" value="TreeGrafter"/>
</dbReference>